<dbReference type="Pfam" id="PF02079">
    <property type="entry name" value="TP1"/>
    <property type="match status" value="1"/>
</dbReference>
<dbReference type="RefSeq" id="XP_027705539.1">
    <property type="nucleotide sequence ID" value="XM_027849738.1"/>
</dbReference>
<feature type="region of interest" description="Disordered" evidence="1">
    <location>
        <begin position="1"/>
        <end position="55"/>
    </location>
</feature>
<protein>
    <recommendedName>
        <fullName evidence="5">Spermatid nuclear transition protein 1</fullName>
    </recommendedName>
</protein>
<dbReference type="GO" id="GO:0000786">
    <property type="term" value="C:nucleosome"/>
    <property type="evidence" value="ECO:0007669"/>
    <property type="project" value="InterPro"/>
</dbReference>
<reference evidence="4" key="1">
    <citation type="submission" date="2018-12" db="EMBL/GenBank/DDBJ databases">
        <authorList>
            <person name="Yazar S."/>
        </authorList>
    </citation>
    <scope>NUCLEOTIDE SEQUENCE [LARGE SCALE GENOMIC DNA]</scope>
</reference>
<name>A0A4X2JQX9_VOMUR</name>
<sequence length="55" mass="6470">MSTNRRMKSQGGRRNKNRSPHKGVKRAGTKRKYRKAGLKSKKRSEEAHRTYRSNL</sequence>
<accession>A0A4X2JQX9</accession>
<dbReference type="Ensembl" id="ENSVURT00010000321.1">
    <property type="protein sequence ID" value="ENSVURP00010000276.1"/>
    <property type="gene ID" value="ENSVURG00010000268.1"/>
</dbReference>
<dbReference type="GeneTree" id="ENSGT00390000000539"/>
<dbReference type="Ensembl" id="ENSVURT00010000329.1">
    <property type="protein sequence ID" value="ENSVURP00010000284.1"/>
    <property type="gene ID" value="ENSVURG00010000271.1"/>
</dbReference>
<dbReference type="OrthoDB" id="9796938at2759"/>
<dbReference type="STRING" id="29139.ENSVURP00010000276"/>
<dbReference type="PANTHER" id="PTHR17486:SF0">
    <property type="entry name" value="SPERMATID NUCLEAR TRANSITION PROTEIN 1"/>
    <property type="match status" value="1"/>
</dbReference>
<reference evidence="2" key="2">
    <citation type="submission" date="2025-05" db="UniProtKB">
        <authorList>
            <consortium name="Ensembl"/>
        </authorList>
    </citation>
    <scope>IDENTIFICATION</scope>
</reference>
<dbReference type="GeneID" id="114034136"/>
<dbReference type="InterPro" id="IPR001319">
    <property type="entry name" value="Nuclear_transition_prot1"/>
</dbReference>
<dbReference type="AlphaFoldDB" id="A0A4X2JQX9"/>
<dbReference type="PANTHER" id="PTHR17486">
    <property type="entry name" value="SPERMATID NUCLEAR TRANSITION PROTEIN 1"/>
    <property type="match status" value="1"/>
</dbReference>
<keyword evidence="4" id="KW-1185">Reference proteome</keyword>
<dbReference type="GO" id="GO:0001673">
    <property type="term" value="C:male germ cell nucleus"/>
    <property type="evidence" value="ECO:0007669"/>
    <property type="project" value="TreeGrafter"/>
</dbReference>
<evidence type="ECO:0000313" key="2">
    <source>
        <dbReference type="Ensembl" id="ENSVURP00010000276.1"/>
    </source>
</evidence>
<organism evidence="2 4">
    <name type="scientific">Vombatus ursinus</name>
    <name type="common">Common wombat</name>
    <dbReference type="NCBI Taxonomy" id="29139"/>
    <lineage>
        <taxon>Eukaryota</taxon>
        <taxon>Metazoa</taxon>
        <taxon>Chordata</taxon>
        <taxon>Craniata</taxon>
        <taxon>Vertebrata</taxon>
        <taxon>Euteleostomi</taxon>
        <taxon>Mammalia</taxon>
        <taxon>Metatheria</taxon>
        <taxon>Diprotodontia</taxon>
        <taxon>Vombatidae</taxon>
        <taxon>Vombatus</taxon>
    </lineage>
</organism>
<dbReference type="GO" id="GO:0003677">
    <property type="term" value="F:DNA binding"/>
    <property type="evidence" value="ECO:0007669"/>
    <property type="project" value="InterPro"/>
</dbReference>
<evidence type="ECO:0008006" key="5">
    <source>
        <dbReference type="Google" id="ProtNLM"/>
    </source>
</evidence>
<feature type="compositionally biased region" description="Basic residues" evidence="1">
    <location>
        <begin position="1"/>
        <end position="42"/>
    </location>
</feature>
<evidence type="ECO:0000313" key="4">
    <source>
        <dbReference type="Proteomes" id="UP000314987"/>
    </source>
</evidence>
<dbReference type="GO" id="GO:0007290">
    <property type="term" value="P:spermatid nucleus elongation"/>
    <property type="evidence" value="ECO:0007669"/>
    <property type="project" value="TreeGrafter"/>
</dbReference>
<evidence type="ECO:0000313" key="3">
    <source>
        <dbReference type="Ensembl" id="ENSVURP00010000284.1"/>
    </source>
</evidence>
<dbReference type="OMA" id="FKSHGMR"/>
<dbReference type="Proteomes" id="UP000314987">
    <property type="component" value="Unassembled WGS sequence"/>
</dbReference>
<proteinExistence type="predicted"/>
<evidence type="ECO:0000256" key="1">
    <source>
        <dbReference type="SAM" id="MobiDB-lite"/>
    </source>
</evidence>
<dbReference type="GO" id="GO:0006338">
    <property type="term" value="P:chromatin remodeling"/>
    <property type="evidence" value="ECO:0007669"/>
    <property type="project" value="TreeGrafter"/>
</dbReference>
<gene>
    <name evidence="2" type="primary">LOC114034136</name>
    <name evidence="3" type="synonym">LOC114034137</name>
</gene>